<evidence type="ECO:0000313" key="1">
    <source>
        <dbReference type="EnsemblPlants" id="PAC:32905166.CDS.1"/>
    </source>
</evidence>
<reference evidence="1 2" key="1">
    <citation type="journal article" date="2008" name="Science">
        <title>The Physcomitrella genome reveals evolutionary insights into the conquest of land by plants.</title>
        <authorList>
            <person name="Rensing S."/>
            <person name="Lang D."/>
            <person name="Zimmer A."/>
            <person name="Terry A."/>
            <person name="Salamov A."/>
            <person name="Shapiro H."/>
            <person name="Nishiyama T."/>
            <person name="Perroud P.-F."/>
            <person name="Lindquist E."/>
            <person name="Kamisugi Y."/>
            <person name="Tanahashi T."/>
            <person name="Sakakibara K."/>
            <person name="Fujita T."/>
            <person name="Oishi K."/>
            <person name="Shin-I T."/>
            <person name="Kuroki Y."/>
            <person name="Toyoda A."/>
            <person name="Suzuki Y."/>
            <person name="Hashimoto A."/>
            <person name="Yamaguchi K."/>
            <person name="Sugano A."/>
            <person name="Kohara Y."/>
            <person name="Fujiyama A."/>
            <person name="Anterola A."/>
            <person name="Aoki S."/>
            <person name="Ashton N."/>
            <person name="Barbazuk W.B."/>
            <person name="Barker E."/>
            <person name="Bennetzen J."/>
            <person name="Bezanilla M."/>
            <person name="Blankenship R."/>
            <person name="Cho S.H."/>
            <person name="Dutcher S."/>
            <person name="Estelle M."/>
            <person name="Fawcett J.A."/>
            <person name="Gundlach H."/>
            <person name="Hanada K."/>
            <person name="Heyl A."/>
            <person name="Hicks K.A."/>
            <person name="Hugh J."/>
            <person name="Lohr M."/>
            <person name="Mayer K."/>
            <person name="Melkozernov A."/>
            <person name="Murata T."/>
            <person name="Nelson D."/>
            <person name="Pils B."/>
            <person name="Prigge M."/>
            <person name="Reiss B."/>
            <person name="Renner T."/>
            <person name="Rombauts S."/>
            <person name="Rushton P."/>
            <person name="Sanderfoot A."/>
            <person name="Schween G."/>
            <person name="Shiu S.-H."/>
            <person name="Stueber K."/>
            <person name="Theodoulou F.L."/>
            <person name="Tu H."/>
            <person name="Van de Peer Y."/>
            <person name="Verrier P.J."/>
            <person name="Waters E."/>
            <person name="Wood A."/>
            <person name="Yang L."/>
            <person name="Cove D."/>
            <person name="Cuming A."/>
            <person name="Hasebe M."/>
            <person name="Lucas S."/>
            <person name="Mishler D.B."/>
            <person name="Reski R."/>
            <person name="Grigoriev I."/>
            <person name="Quatrano R.S."/>
            <person name="Boore J.L."/>
        </authorList>
    </citation>
    <scope>NUCLEOTIDE SEQUENCE [LARGE SCALE GENOMIC DNA]</scope>
    <source>
        <strain evidence="1 2">cv. Gransden 2004</strain>
    </source>
</reference>
<organism evidence="1 2">
    <name type="scientific">Physcomitrium patens</name>
    <name type="common">Spreading-leaved earth moss</name>
    <name type="synonym">Physcomitrella patens</name>
    <dbReference type="NCBI Taxonomy" id="3218"/>
    <lineage>
        <taxon>Eukaryota</taxon>
        <taxon>Viridiplantae</taxon>
        <taxon>Streptophyta</taxon>
        <taxon>Embryophyta</taxon>
        <taxon>Bryophyta</taxon>
        <taxon>Bryophytina</taxon>
        <taxon>Bryopsida</taxon>
        <taxon>Funariidae</taxon>
        <taxon>Funariales</taxon>
        <taxon>Funariaceae</taxon>
        <taxon>Physcomitrium</taxon>
    </lineage>
</organism>
<sequence length="102" mass="11717">MSELWATVYQLPPVAVNSRSVSLKTTVPHLLELGLVKVPKHSSSSYHHTDLKEKPVWMEFCRAAVALPAPSRPDYLQCLQIEWLFWVWEGTFNSLLPRVNWG</sequence>
<reference evidence="1 2" key="2">
    <citation type="journal article" date="2018" name="Plant J.">
        <title>The Physcomitrella patens chromosome-scale assembly reveals moss genome structure and evolution.</title>
        <authorList>
            <person name="Lang D."/>
            <person name="Ullrich K.K."/>
            <person name="Murat F."/>
            <person name="Fuchs J."/>
            <person name="Jenkins J."/>
            <person name="Haas F.B."/>
            <person name="Piednoel M."/>
            <person name="Gundlach H."/>
            <person name="Van Bel M."/>
            <person name="Meyberg R."/>
            <person name="Vives C."/>
            <person name="Morata J."/>
            <person name="Symeonidi A."/>
            <person name="Hiss M."/>
            <person name="Muchero W."/>
            <person name="Kamisugi Y."/>
            <person name="Saleh O."/>
            <person name="Blanc G."/>
            <person name="Decker E.L."/>
            <person name="van Gessel N."/>
            <person name="Grimwood J."/>
            <person name="Hayes R.D."/>
            <person name="Graham S.W."/>
            <person name="Gunter L.E."/>
            <person name="McDaniel S.F."/>
            <person name="Hoernstein S.N.W."/>
            <person name="Larsson A."/>
            <person name="Li F.W."/>
            <person name="Perroud P.F."/>
            <person name="Phillips J."/>
            <person name="Ranjan P."/>
            <person name="Rokshar D.S."/>
            <person name="Rothfels C.J."/>
            <person name="Schneider L."/>
            <person name="Shu S."/>
            <person name="Stevenson D.W."/>
            <person name="Thummler F."/>
            <person name="Tillich M."/>
            <person name="Villarreal Aguilar J.C."/>
            <person name="Widiez T."/>
            <person name="Wong G.K."/>
            <person name="Wymore A."/>
            <person name="Zhang Y."/>
            <person name="Zimmer A.D."/>
            <person name="Quatrano R.S."/>
            <person name="Mayer K.F.X."/>
            <person name="Goodstein D."/>
            <person name="Casacuberta J.M."/>
            <person name="Vandepoele K."/>
            <person name="Reski R."/>
            <person name="Cuming A.C."/>
            <person name="Tuskan G.A."/>
            <person name="Maumus F."/>
            <person name="Salse J."/>
            <person name="Schmutz J."/>
            <person name="Rensing S.A."/>
        </authorList>
    </citation>
    <scope>NUCLEOTIDE SEQUENCE [LARGE SCALE GENOMIC DNA]</scope>
    <source>
        <strain evidence="1 2">cv. Gransden 2004</strain>
    </source>
</reference>
<evidence type="ECO:0000313" key="2">
    <source>
        <dbReference type="Proteomes" id="UP000006727"/>
    </source>
</evidence>
<reference evidence="1" key="3">
    <citation type="submission" date="2020-12" db="UniProtKB">
        <authorList>
            <consortium name="EnsemblPlants"/>
        </authorList>
    </citation>
    <scope>IDENTIFICATION</scope>
</reference>
<name>A0A7I3YWY2_PHYPA</name>
<dbReference type="Proteomes" id="UP000006727">
    <property type="component" value="Chromosome 22"/>
</dbReference>
<dbReference type="AlphaFoldDB" id="A0A7I3YWY2"/>
<dbReference type="EMBL" id="ABEU02000022">
    <property type="status" value="NOT_ANNOTATED_CDS"/>
    <property type="molecule type" value="Genomic_DNA"/>
</dbReference>
<dbReference type="Gramene" id="Pp3c22_2750V3.3">
    <property type="protein sequence ID" value="PAC:32905166.CDS.1"/>
    <property type="gene ID" value="Pp3c22_2750"/>
</dbReference>
<proteinExistence type="predicted"/>
<protein>
    <submittedName>
        <fullName evidence="1">Uncharacterized protein</fullName>
    </submittedName>
</protein>
<accession>A0A7I3YWY2</accession>
<keyword evidence="2" id="KW-1185">Reference proteome</keyword>
<dbReference type="EnsemblPlants" id="Pp3c22_2750V3.3">
    <property type="protein sequence ID" value="PAC:32905166.CDS.1"/>
    <property type="gene ID" value="Pp3c22_2750"/>
</dbReference>